<dbReference type="Proteomes" id="UP000007842">
    <property type="component" value="Chromosome"/>
</dbReference>
<dbReference type="HOGENOM" id="CLU_3333400_0_0_11"/>
<name>G8WSC4_STREN</name>
<reference evidence="2" key="1">
    <citation type="submission" date="2011-12" db="EMBL/GenBank/DDBJ databases">
        <title>Complete genome sequence of Streptomyces cattleya strain DSM 46488.</title>
        <authorList>
            <person name="Ou H.-Y."/>
            <person name="Li P."/>
            <person name="Zhao C."/>
            <person name="O'Hagan D."/>
            <person name="Deng Z."/>
        </authorList>
    </citation>
    <scope>NUCLEOTIDE SEQUENCE [LARGE SCALE GENOMIC DNA]</scope>
    <source>
        <strain evidence="2">ATCC 35852 / DSM 46488 / JCM 4925 / NBRC 14057 / NRRL 8057</strain>
    </source>
</reference>
<sequence length="38" mass="4060">MVGGVGGGQLWSRDAAQMAEWKVEHSAMLVNFRVLGGN</sequence>
<accession>G8WSC4</accession>
<protein>
    <submittedName>
        <fullName evidence="1">Uncharacterized protein</fullName>
    </submittedName>
</protein>
<dbReference type="STRING" id="1003195.SCATT_29930"/>
<keyword evidence="2" id="KW-1185">Reference proteome</keyword>
<organism evidence="1 2">
    <name type="scientific">Streptantibioticus cattleyicolor (strain ATCC 35852 / DSM 46488 / JCM 4925 / NBRC 14057 / NRRL 8057)</name>
    <name type="common">Streptomyces cattleya</name>
    <dbReference type="NCBI Taxonomy" id="1003195"/>
    <lineage>
        <taxon>Bacteria</taxon>
        <taxon>Bacillati</taxon>
        <taxon>Actinomycetota</taxon>
        <taxon>Actinomycetes</taxon>
        <taxon>Kitasatosporales</taxon>
        <taxon>Streptomycetaceae</taxon>
        <taxon>Streptantibioticus</taxon>
    </lineage>
</organism>
<evidence type="ECO:0000313" key="1">
    <source>
        <dbReference type="EMBL" id="AEW95364.1"/>
    </source>
</evidence>
<dbReference type="KEGG" id="scy:SCATT_29930"/>
<gene>
    <name evidence="1" type="ordered locus">SCATT_29930</name>
</gene>
<dbReference type="EMBL" id="CP003219">
    <property type="protein sequence ID" value="AEW95364.1"/>
    <property type="molecule type" value="Genomic_DNA"/>
</dbReference>
<dbReference type="AlphaFoldDB" id="G8WSC4"/>
<dbReference type="PATRIC" id="fig|1003195.29.peg.2992"/>
<evidence type="ECO:0000313" key="2">
    <source>
        <dbReference type="Proteomes" id="UP000007842"/>
    </source>
</evidence>
<proteinExistence type="predicted"/>